<reference evidence="2" key="1">
    <citation type="submission" date="2018-02" db="EMBL/GenBank/DDBJ databases">
        <title>Rhizophora mucronata_Transcriptome.</title>
        <authorList>
            <person name="Meera S.P."/>
            <person name="Sreeshan A."/>
            <person name="Augustine A."/>
        </authorList>
    </citation>
    <scope>NUCLEOTIDE SEQUENCE</scope>
    <source>
        <tissue evidence="2">Leaf</tissue>
    </source>
</reference>
<evidence type="ECO:0000256" key="1">
    <source>
        <dbReference type="SAM" id="Phobius"/>
    </source>
</evidence>
<keyword evidence="1" id="KW-0812">Transmembrane</keyword>
<sequence>MHLCWYAPFRNKEICPCFAASLSFWVIYYFYFTYGLTIIEASSGVLRRKERN</sequence>
<organism evidence="2">
    <name type="scientific">Rhizophora mucronata</name>
    <name type="common">Asiatic mangrove</name>
    <dbReference type="NCBI Taxonomy" id="61149"/>
    <lineage>
        <taxon>Eukaryota</taxon>
        <taxon>Viridiplantae</taxon>
        <taxon>Streptophyta</taxon>
        <taxon>Embryophyta</taxon>
        <taxon>Tracheophyta</taxon>
        <taxon>Spermatophyta</taxon>
        <taxon>Magnoliopsida</taxon>
        <taxon>eudicotyledons</taxon>
        <taxon>Gunneridae</taxon>
        <taxon>Pentapetalae</taxon>
        <taxon>rosids</taxon>
        <taxon>fabids</taxon>
        <taxon>Malpighiales</taxon>
        <taxon>Rhizophoraceae</taxon>
        <taxon>Rhizophora</taxon>
    </lineage>
</organism>
<feature type="transmembrane region" description="Helical" evidence="1">
    <location>
        <begin position="26"/>
        <end position="46"/>
    </location>
</feature>
<dbReference type="AlphaFoldDB" id="A0A2P2PQE6"/>
<protein>
    <submittedName>
        <fullName evidence="2">R2r3-myb transcription factor</fullName>
    </submittedName>
</protein>
<keyword evidence="1" id="KW-0472">Membrane</keyword>
<dbReference type="EMBL" id="GGEC01076472">
    <property type="protein sequence ID" value="MBX56956.1"/>
    <property type="molecule type" value="Transcribed_RNA"/>
</dbReference>
<accession>A0A2P2PQE6</accession>
<evidence type="ECO:0000313" key="2">
    <source>
        <dbReference type="EMBL" id="MBX56956.1"/>
    </source>
</evidence>
<proteinExistence type="predicted"/>
<keyword evidence="1" id="KW-1133">Transmembrane helix</keyword>
<name>A0A2P2PQE6_RHIMU</name>